<feature type="domain" description="Thioredoxin-like fold" evidence="2">
    <location>
        <begin position="126"/>
        <end position="231"/>
    </location>
</feature>
<proteinExistence type="predicted"/>
<organism evidence="3 4">
    <name type="scientific">Helicobacter marmotae</name>
    <dbReference type="NCBI Taxonomy" id="152490"/>
    <lineage>
        <taxon>Bacteria</taxon>
        <taxon>Pseudomonadati</taxon>
        <taxon>Campylobacterota</taxon>
        <taxon>Epsilonproteobacteria</taxon>
        <taxon>Campylobacterales</taxon>
        <taxon>Helicobacteraceae</taxon>
        <taxon>Helicobacter</taxon>
    </lineage>
</organism>
<evidence type="ECO:0000256" key="1">
    <source>
        <dbReference type="SAM" id="SignalP"/>
    </source>
</evidence>
<dbReference type="InterPro" id="IPR051470">
    <property type="entry name" value="Thiol:disulfide_interchange"/>
</dbReference>
<feature type="chain" id="PRO_5017791388" description="Thioredoxin-like fold domain-containing protein" evidence="1">
    <location>
        <begin position="21"/>
        <end position="233"/>
    </location>
</feature>
<dbReference type="Pfam" id="PF13098">
    <property type="entry name" value="Thioredoxin_2"/>
    <property type="match status" value="1"/>
</dbReference>
<dbReference type="PANTHER" id="PTHR35272">
    <property type="entry name" value="THIOL:DISULFIDE INTERCHANGE PROTEIN DSBC-RELATED"/>
    <property type="match status" value="1"/>
</dbReference>
<dbReference type="Gene3D" id="3.40.30.10">
    <property type="entry name" value="Glutaredoxin"/>
    <property type="match status" value="1"/>
</dbReference>
<dbReference type="PANTHER" id="PTHR35272:SF3">
    <property type="entry name" value="THIOL:DISULFIDE INTERCHANGE PROTEIN DSBC"/>
    <property type="match status" value="1"/>
</dbReference>
<dbReference type="SUPFAM" id="SSF52833">
    <property type="entry name" value="Thioredoxin-like"/>
    <property type="match status" value="1"/>
</dbReference>
<sequence>MNKGLIFLLCYFALCNVAYAQADRASLERTLEANNVQGKIISNSDLGSGLSMVVIEISNQHVPFLATNDGKMLFQPDVSIFQDKNTQTYIQGFYKEFYAKEKVNIDTRLQDIFKVRSEQVFSFKSKKNTKKTIYIVSDPNCPYCQKEFANLNKRLEEANVKLLLVGFLGEDSMFKVAHALKNKTGNQAKDMAMLGGLYAPKTKAKPIDTKMAKILTQAIADAGVRSVPYIIGE</sequence>
<keyword evidence="1" id="KW-0732">Signal</keyword>
<feature type="signal peptide" evidence="1">
    <location>
        <begin position="1"/>
        <end position="20"/>
    </location>
</feature>
<gene>
    <name evidence="3" type="ORF">CQA63_04655</name>
</gene>
<evidence type="ECO:0000313" key="4">
    <source>
        <dbReference type="Proteomes" id="UP000256599"/>
    </source>
</evidence>
<dbReference type="AlphaFoldDB" id="A0A3D8I4X2"/>
<comment type="caution">
    <text evidence="3">The sequence shown here is derived from an EMBL/GenBank/DDBJ whole genome shotgun (WGS) entry which is preliminary data.</text>
</comment>
<accession>A0A3D8I4X2</accession>
<evidence type="ECO:0000259" key="2">
    <source>
        <dbReference type="Pfam" id="PF13098"/>
    </source>
</evidence>
<dbReference type="EMBL" id="NXLR01000006">
    <property type="protein sequence ID" value="RDU60045.1"/>
    <property type="molecule type" value="Genomic_DNA"/>
</dbReference>
<evidence type="ECO:0000313" key="3">
    <source>
        <dbReference type="EMBL" id="RDU60045.1"/>
    </source>
</evidence>
<dbReference type="Gene3D" id="3.10.450.520">
    <property type="match status" value="1"/>
</dbReference>
<keyword evidence="4" id="KW-1185">Reference proteome</keyword>
<dbReference type="InterPro" id="IPR012336">
    <property type="entry name" value="Thioredoxin-like_fold"/>
</dbReference>
<dbReference type="Proteomes" id="UP000256599">
    <property type="component" value="Unassembled WGS sequence"/>
</dbReference>
<dbReference type="OrthoDB" id="9800545at2"/>
<reference evidence="3 4" key="1">
    <citation type="submission" date="2018-04" db="EMBL/GenBank/DDBJ databases">
        <title>Novel Campyloabacter and Helicobacter Species and Strains.</title>
        <authorList>
            <person name="Mannion A.J."/>
            <person name="Shen Z."/>
            <person name="Fox J.G."/>
        </authorList>
    </citation>
    <scope>NUCLEOTIDE SEQUENCE [LARGE SCALE GENOMIC DNA]</scope>
    <source>
        <strain evidence="3 4">MIT 98-6070</strain>
    </source>
</reference>
<name>A0A3D8I4X2_9HELI</name>
<dbReference type="InterPro" id="IPR036249">
    <property type="entry name" value="Thioredoxin-like_sf"/>
</dbReference>
<protein>
    <recommendedName>
        <fullName evidence="2">Thioredoxin-like fold domain-containing protein</fullName>
    </recommendedName>
</protein>
<dbReference type="RefSeq" id="WP_104700231.1">
    <property type="nucleotide sequence ID" value="NZ_FZPP01000022.1"/>
</dbReference>